<organism evidence="1 2">
    <name type="scientific">Chryseobacterium candidae</name>
    <dbReference type="NCBI Taxonomy" id="1978493"/>
    <lineage>
        <taxon>Bacteria</taxon>
        <taxon>Pseudomonadati</taxon>
        <taxon>Bacteroidota</taxon>
        <taxon>Flavobacteriia</taxon>
        <taxon>Flavobacteriales</taxon>
        <taxon>Weeksellaceae</taxon>
        <taxon>Chryseobacterium group</taxon>
        <taxon>Chryseobacterium</taxon>
    </lineage>
</organism>
<evidence type="ECO:0000313" key="1">
    <source>
        <dbReference type="EMBL" id="THV57581.1"/>
    </source>
</evidence>
<comment type="caution">
    <text evidence="1">The sequence shown here is derived from an EMBL/GenBank/DDBJ whole genome shotgun (WGS) entry which is preliminary data.</text>
</comment>
<dbReference type="InterPro" id="IPR009783">
    <property type="entry name" value="DUF1348"/>
</dbReference>
<protein>
    <submittedName>
        <fullName evidence="1">DUF1348 family protein</fullName>
    </submittedName>
</protein>
<dbReference type="Proteomes" id="UP000306038">
    <property type="component" value="Unassembled WGS sequence"/>
</dbReference>
<dbReference type="SUPFAM" id="SSF54427">
    <property type="entry name" value="NTF2-like"/>
    <property type="match status" value="1"/>
</dbReference>
<dbReference type="Pfam" id="PF07080">
    <property type="entry name" value="DUF1348"/>
    <property type="match status" value="1"/>
</dbReference>
<keyword evidence="2" id="KW-1185">Reference proteome</keyword>
<name>A0ABY2R4G1_9FLAO</name>
<dbReference type="Gene3D" id="3.10.450.50">
    <property type="match status" value="1"/>
</dbReference>
<proteinExistence type="predicted"/>
<sequence>MKQHLPLSPCTPETALQKVQLAENAWNIQDPERISKAYPINGRKKIGY</sequence>
<gene>
    <name evidence="1" type="ORF">EK417_15500</name>
</gene>
<evidence type="ECO:0000313" key="2">
    <source>
        <dbReference type="Proteomes" id="UP000306038"/>
    </source>
</evidence>
<dbReference type="InterPro" id="IPR032710">
    <property type="entry name" value="NTF2-like_dom_sf"/>
</dbReference>
<reference evidence="1 2" key="1">
    <citation type="submission" date="2019-01" db="EMBL/GenBank/DDBJ databases">
        <authorList>
            <person name="B I."/>
            <person name="Ch S."/>
            <person name="Ch V.R."/>
        </authorList>
    </citation>
    <scope>NUCLEOTIDE SEQUENCE [LARGE SCALE GENOMIC DNA]</scope>
    <source>
        <strain evidence="1 2">JC507</strain>
    </source>
</reference>
<accession>A0ABY2R4G1</accession>
<dbReference type="EMBL" id="SDLV01000031">
    <property type="protein sequence ID" value="THV57581.1"/>
    <property type="molecule type" value="Genomic_DNA"/>
</dbReference>